<keyword evidence="7" id="KW-1185">Reference proteome</keyword>
<dbReference type="Proteomes" id="UP000026961">
    <property type="component" value="Chromosome 1"/>
</dbReference>
<reference evidence="6" key="3">
    <citation type="submission" date="2018-05" db="EMBL/GenBank/DDBJ databases">
        <title>OgluRS3 (Oryza glumaepatula Reference Sequence Version 3).</title>
        <authorList>
            <person name="Zhang J."/>
            <person name="Kudrna D."/>
            <person name="Lee S."/>
            <person name="Talag J."/>
            <person name="Welchert J."/>
            <person name="Wing R.A."/>
        </authorList>
    </citation>
    <scope>NUCLEOTIDE SEQUENCE [LARGE SCALE GENOMIC DNA]</scope>
</reference>
<comment type="similarity">
    <text evidence="1">Belongs to the 'GDSL' lipolytic enzyme family.</text>
</comment>
<feature type="chain" id="PRO_5002350968" description="Esterase" evidence="5">
    <location>
        <begin position="36"/>
        <end position="379"/>
    </location>
</feature>
<keyword evidence="4" id="KW-0325">Glycoprotein</keyword>
<dbReference type="Gene3D" id="3.40.50.1110">
    <property type="entry name" value="SGNH hydrolase"/>
    <property type="match status" value="1"/>
</dbReference>
<accession>A0A0D9YCH4</accession>
<evidence type="ECO:0000256" key="1">
    <source>
        <dbReference type="ARBA" id="ARBA00008668"/>
    </source>
</evidence>
<organism evidence="6">
    <name type="scientific">Oryza glumipatula</name>
    <dbReference type="NCBI Taxonomy" id="40148"/>
    <lineage>
        <taxon>Eukaryota</taxon>
        <taxon>Viridiplantae</taxon>
        <taxon>Streptophyta</taxon>
        <taxon>Embryophyta</taxon>
        <taxon>Tracheophyta</taxon>
        <taxon>Spermatophyta</taxon>
        <taxon>Magnoliopsida</taxon>
        <taxon>Liliopsida</taxon>
        <taxon>Poales</taxon>
        <taxon>Poaceae</taxon>
        <taxon>BOP clade</taxon>
        <taxon>Oryzoideae</taxon>
        <taxon>Oryzeae</taxon>
        <taxon>Oryzinae</taxon>
        <taxon>Oryza</taxon>
    </lineage>
</organism>
<dbReference type="InterPro" id="IPR036514">
    <property type="entry name" value="SGNH_hydro_sf"/>
</dbReference>
<dbReference type="GO" id="GO:0016788">
    <property type="term" value="F:hydrolase activity, acting on ester bonds"/>
    <property type="evidence" value="ECO:0007669"/>
    <property type="project" value="InterPro"/>
</dbReference>
<reference evidence="6" key="1">
    <citation type="submission" date="2013-08" db="EMBL/GenBank/DDBJ databases">
        <title>Oryza genome evolution.</title>
        <authorList>
            <person name="Wing R.A."/>
            <person name="Panaud O."/>
            <person name="Oliveira A.C."/>
        </authorList>
    </citation>
    <scope>NUCLEOTIDE SEQUENCE</scope>
</reference>
<sequence>MSLMRGGFGFSPAVAALYCAALVVAGGLGSRPVLGCYSRIFSFGDSLTDTGNYVRLTAGRKPSSPYGAPPYGRTFFGRPTGRASDGRLVIDFIGLAATMVHQNSKTVGAGPADFPHGANFAIISSTANNASFFARKGLDITPFSLDTQMFWFRTHLQQLTQQLNGGGGGGGNILSDALVALGEIGGNDYNFAFNKGVPRETVRAFVPAVVDKLAAAVEELIGMGARAFVVPGNLPFGCAPLYLNRFRGAAASEYDARTGCLAWFNKFAEYHNRVLTARLDDLRRLHPDVTIVYADWYGAMTSIFLAPGKLGFTNALGSCCGNQSVPCGKAGCTVCEDPSTYVSWDGTHPTEAVYKLIADGVLHGPHASPVPLAKTCPPT</sequence>
<dbReference type="Pfam" id="PF00657">
    <property type="entry name" value="Lipase_GDSL"/>
    <property type="match status" value="1"/>
</dbReference>
<evidence type="ECO:0000313" key="6">
    <source>
        <dbReference type="EnsemblPlants" id="OGLUM01G28560.1"/>
    </source>
</evidence>
<evidence type="ECO:0000256" key="2">
    <source>
        <dbReference type="ARBA" id="ARBA00022729"/>
    </source>
</evidence>
<dbReference type="STRING" id="40148.A0A0D9YCH4"/>
<keyword evidence="2 5" id="KW-0732">Signal</keyword>
<evidence type="ECO:0008006" key="8">
    <source>
        <dbReference type="Google" id="ProtNLM"/>
    </source>
</evidence>
<name>A0A0D9YCH4_9ORYZ</name>
<evidence type="ECO:0000256" key="4">
    <source>
        <dbReference type="ARBA" id="ARBA00023180"/>
    </source>
</evidence>
<dbReference type="Gramene" id="OGLUM01G28560.1">
    <property type="protein sequence ID" value="OGLUM01G28560.1"/>
    <property type="gene ID" value="OGLUM01G28560"/>
</dbReference>
<protein>
    <recommendedName>
        <fullName evidence="8">Esterase</fullName>
    </recommendedName>
</protein>
<evidence type="ECO:0000256" key="5">
    <source>
        <dbReference type="SAM" id="SignalP"/>
    </source>
</evidence>
<dbReference type="PANTHER" id="PTHR22835:SF273">
    <property type="entry name" value="GDSL ESTERASE_LIPASE"/>
    <property type="match status" value="1"/>
</dbReference>
<keyword evidence="3" id="KW-0378">Hydrolase</keyword>
<feature type="signal peptide" evidence="5">
    <location>
        <begin position="1"/>
        <end position="35"/>
    </location>
</feature>
<dbReference type="EnsemblPlants" id="OGLUM01G28560.1">
    <property type="protein sequence ID" value="OGLUM01G28560.1"/>
    <property type="gene ID" value="OGLUM01G28560"/>
</dbReference>
<evidence type="ECO:0000256" key="3">
    <source>
        <dbReference type="ARBA" id="ARBA00022801"/>
    </source>
</evidence>
<reference evidence="6" key="2">
    <citation type="submission" date="2015-04" db="UniProtKB">
        <authorList>
            <consortium name="EnsemblPlants"/>
        </authorList>
    </citation>
    <scope>IDENTIFICATION</scope>
</reference>
<dbReference type="SUPFAM" id="SSF52266">
    <property type="entry name" value="SGNH hydrolase"/>
    <property type="match status" value="1"/>
</dbReference>
<dbReference type="CDD" id="cd01837">
    <property type="entry name" value="SGNH_plant_lipase_like"/>
    <property type="match status" value="1"/>
</dbReference>
<proteinExistence type="inferred from homology"/>
<evidence type="ECO:0000313" key="7">
    <source>
        <dbReference type="Proteomes" id="UP000026961"/>
    </source>
</evidence>
<dbReference type="PANTHER" id="PTHR22835">
    <property type="entry name" value="ZINC FINGER FYVE DOMAIN CONTAINING PROTEIN"/>
    <property type="match status" value="1"/>
</dbReference>
<dbReference type="HOGENOM" id="CLU_015101_2_1_1"/>
<dbReference type="InterPro" id="IPR001087">
    <property type="entry name" value="GDSL"/>
</dbReference>
<dbReference type="InterPro" id="IPR035669">
    <property type="entry name" value="SGNH_plant_lipase-like"/>
</dbReference>
<dbReference type="AlphaFoldDB" id="A0A0D9YCH4"/>
<dbReference type="eggNOG" id="ENOG502QSMM">
    <property type="taxonomic scope" value="Eukaryota"/>
</dbReference>